<feature type="transmembrane region" description="Helical" evidence="1">
    <location>
        <begin position="12"/>
        <end position="35"/>
    </location>
</feature>
<gene>
    <name evidence="3" type="ORF">A3SI_12943</name>
</gene>
<dbReference type="PATRIC" id="fig|1189621.3.peg.2701"/>
<comment type="caution">
    <text evidence="3">The sequence shown here is derived from an EMBL/GenBank/DDBJ whole genome shotgun (WGS) entry which is preliminary data.</text>
</comment>
<feature type="transmembrane region" description="Helical" evidence="1">
    <location>
        <begin position="41"/>
        <end position="60"/>
    </location>
</feature>
<sequence>MRTRNLSIDPTGVQIAVLIILLWAGCLGLAFQVPVAWDNPLTYVLVLLQTHLYTGLFITAHDAMHGVVSANKRVNNFIGHLCATLFSYNAYWKLFPKHHEHHRFVATDKDPDYHASGNFFLWYLSFVRQYVTIWQIAAMAITFNILKLWLPVPPLVVYWMLPAVLSTLQLFYFGTYLPHKGESTNSHHSRSQKKKSCVGICVLLLFWIPLRAS</sequence>
<name>I5C156_9BACT</name>
<feature type="transmembrane region" description="Helical" evidence="1">
    <location>
        <begin position="130"/>
        <end position="150"/>
    </location>
</feature>
<dbReference type="STRING" id="1189621.A3SI_12943"/>
<evidence type="ECO:0000313" key="3">
    <source>
        <dbReference type="EMBL" id="EIM75558.1"/>
    </source>
</evidence>
<dbReference type="AlphaFoldDB" id="I5C156"/>
<accession>I5C156</accession>
<keyword evidence="1" id="KW-0472">Membrane</keyword>
<dbReference type="Pfam" id="PF00487">
    <property type="entry name" value="FA_desaturase"/>
    <property type="match status" value="1"/>
</dbReference>
<evidence type="ECO:0000313" key="4">
    <source>
        <dbReference type="Proteomes" id="UP000005551"/>
    </source>
</evidence>
<protein>
    <submittedName>
        <fullName evidence="3">Fatty acid desaturase</fullName>
    </submittedName>
</protein>
<feature type="domain" description="Fatty acid desaturase" evidence="2">
    <location>
        <begin position="40"/>
        <end position="135"/>
    </location>
</feature>
<dbReference type="PROSITE" id="PS51257">
    <property type="entry name" value="PROKAR_LIPOPROTEIN"/>
    <property type="match status" value="1"/>
</dbReference>
<feature type="transmembrane region" description="Helical" evidence="1">
    <location>
        <begin position="156"/>
        <end position="175"/>
    </location>
</feature>
<organism evidence="3 4">
    <name type="scientific">Nitritalea halalkaliphila LW7</name>
    <dbReference type="NCBI Taxonomy" id="1189621"/>
    <lineage>
        <taxon>Bacteria</taxon>
        <taxon>Pseudomonadati</taxon>
        <taxon>Bacteroidota</taxon>
        <taxon>Cytophagia</taxon>
        <taxon>Cytophagales</taxon>
        <taxon>Cyclobacteriaceae</taxon>
        <taxon>Nitritalea</taxon>
    </lineage>
</organism>
<keyword evidence="4" id="KW-1185">Reference proteome</keyword>
<dbReference type="GO" id="GO:0006629">
    <property type="term" value="P:lipid metabolic process"/>
    <property type="evidence" value="ECO:0007669"/>
    <property type="project" value="InterPro"/>
</dbReference>
<proteinExistence type="predicted"/>
<evidence type="ECO:0000259" key="2">
    <source>
        <dbReference type="Pfam" id="PF00487"/>
    </source>
</evidence>
<evidence type="ECO:0000256" key="1">
    <source>
        <dbReference type="SAM" id="Phobius"/>
    </source>
</evidence>
<reference evidence="3 4" key="1">
    <citation type="submission" date="2012-05" db="EMBL/GenBank/DDBJ databases">
        <title>Genome sequence of Nitritalea halalkaliphila LW7.</title>
        <authorList>
            <person name="Jangir P.K."/>
            <person name="Singh A."/>
            <person name="Shivaji S."/>
            <person name="Sharma R."/>
        </authorList>
    </citation>
    <scope>NUCLEOTIDE SEQUENCE [LARGE SCALE GENOMIC DNA]</scope>
    <source>
        <strain evidence="3 4">LW7</strain>
    </source>
</reference>
<dbReference type="Proteomes" id="UP000005551">
    <property type="component" value="Unassembled WGS sequence"/>
</dbReference>
<dbReference type="EMBL" id="AJYA01000029">
    <property type="protein sequence ID" value="EIM75558.1"/>
    <property type="molecule type" value="Genomic_DNA"/>
</dbReference>
<keyword evidence="1" id="KW-1133">Transmembrane helix</keyword>
<dbReference type="InterPro" id="IPR005804">
    <property type="entry name" value="FA_desaturase_dom"/>
</dbReference>
<keyword evidence="1" id="KW-0812">Transmembrane</keyword>